<gene>
    <name evidence="12" type="ORF">PIBRA_LOCUS391</name>
</gene>
<comment type="caution">
    <text evidence="12">The sequence shown here is derived from an EMBL/GenBank/DDBJ whole genome shotgun (WGS) entry which is preliminary data.</text>
</comment>
<feature type="coiled-coil region" evidence="10">
    <location>
        <begin position="547"/>
        <end position="581"/>
    </location>
</feature>
<dbReference type="GO" id="GO:0005634">
    <property type="term" value="C:nucleus"/>
    <property type="evidence" value="ECO:0007669"/>
    <property type="project" value="TreeGrafter"/>
</dbReference>
<dbReference type="PANTHER" id="PTHR11042:SF187">
    <property type="entry name" value="EUKARYOTIC TRANSLATION INITIATION FACTOR 2-ALPHA KINASE 2"/>
    <property type="match status" value="1"/>
</dbReference>
<dbReference type="AlphaFoldDB" id="A0A9P0WW60"/>
<evidence type="ECO:0000256" key="7">
    <source>
        <dbReference type="ARBA" id="ARBA00022840"/>
    </source>
</evidence>
<dbReference type="PANTHER" id="PTHR11042">
    <property type="entry name" value="EUKARYOTIC TRANSLATION INITIATION FACTOR 2-ALPHA KINASE EIF2-ALPHA KINASE -RELATED"/>
    <property type="match status" value="1"/>
</dbReference>
<dbReference type="InterPro" id="IPR011009">
    <property type="entry name" value="Kinase-like_dom_sf"/>
</dbReference>
<evidence type="ECO:0000259" key="11">
    <source>
        <dbReference type="PROSITE" id="PS50011"/>
    </source>
</evidence>
<proteinExistence type="inferred from homology"/>
<dbReference type="SUPFAM" id="SSF56112">
    <property type="entry name" value="Protein kinase-like (PK-like)"/>
    <property type="match status" value="1"/>
</dbReference>
<dbReference type="Pfam" id="PF22949">
    <property type="entry name" value="HRI2_3H"/>
    <property type="match status" value="1"/>
</dbReference>
<dbReference type="EC" id="2.7.11.1" evidence="1"/>
<dbReference type="Gene3D" id="1.10.510.10">
    <property type="entry name" value="Transferase(Phosphotransferase) domain 1"/>
    <property type="match status" value="1"/>
</dbReference>
<organism evidence="12 13">
    <name type="scientific">Pieris brassicae</name>
    <name type="common">White butterfly</name>
    <name type="synonym">Large white butterfly</name>
    <dbReference type="NCBI Taxonomy" id="7116"/>
    <lineage>
        <taxon>Eukaryota</taxon>
        <taxon>Metazoa</taxon>
        <taxon>Ecdysozoa</taxon>
        <taxon>Arthropoda</taxon>
        <taxon>Hexapoda</taxon>
        <taxon>Insecta</taxon>
        <taxon>Pterygota</taxon>
        <taxon>Neoptera</taxon>
        <taxon>Endopterygota</taxon>
        <taxon>Lepidoptera</taxon>
        <taxon>Glossata</taxon>
        <taxon>Ditrysia</taxon>
        <taxon>Papilionoidea</taxon>
        <taxon>Pieridae</taxon>
        <taxon>Pierinae</taxon>
        <taxon>Pieris</taxon>
    </lineage>
</organism>
<evidence type="ECO:0000256" key="9">
    <source>
        <dbReference type="ARBA" id="ARBA00042914"/>
    </source>
</evidence>
<comment type="similarity">
    <text evidence="8">Belongs to the protein kinase superfamily. Ser/Thr protein kinase family. GCN2 subfamily.</text>
</comment>
<dbReference type="Gene3D" id="3.30.200.20">
    <property type="entry name" value="Phosphorylase Kinase, domain 1"/>
    <property type="match status" value="1"/>
</dbReference>
<keyword evidence="13" id="KW-1185">Reference proteome</keyword>
<dbReference type="GO" id="GO:0005524">
    <property type="term" value="F:ATP binding"/>
    <property type="evidence" value="ECO:0007669"/>
    <property type="project" value="UniProtKB-KW"/>
</dbReference>
<keyword evidence="10" id="KW-0175">Coiled coil</keyword>
<protein>
    <recommendedName>
        <fullName evidence="1">non-specific serine/threonine protein kinase</fullName>
        <ecNumber evidence="1">2.7.11.1</ecNumber>
    </recommendedName>
    <alternativeName>
        <fullName evidence="9">Heme-regulated eukaryotic initiation factor eIF-2-alpha kinase</fullName>
    </alternativeName>
</protein>
<feature type="domain" description="Protein kinase" evidence="11">
    <location>
        <begin position="157"/>
        <end position="553"/>
    </location>
</feature>
<sequence length="589" mass="66649">MEILVLPQITDEARMGSRKDKWEALATVKSFDLGVATNSDHESLHQSMQHIDLVNSPATTPISLLVQSLVKQLCSLLEKDMSKANHLYNTICEKLHSMKLIDDSYAMGEFEVMRSQYQRALYQLVTIASGSEIPLTLPDTWPITRSGLEWSRYHKEFEELYFIAGGGFGSVFKARHRLDGVEYAVKKVFIKSSDVDSIMSHLAEVKTVASLNHPNIVNYKAAWLEPLIESTVKKKRKYFMDTDNDETINSNRVSSVYSNLMKSFKTYNSEELANKHSQSDFVISFENSNSFEEDASEEESESEEESSIPEKNAICKFLSCKEYENCSRVNLKWATLYIQMAFCQQTLKQWLDERNGNLILSRKNSDDLCLHHADSINCGSYEGHLTSDRTYPVACTKLDNLVEMFTQLVRGLHYIHSRGIIHHDIKPSNVFVGQSESGLQVQLGDFGLACPLQQSHSGLALGTHLYAAPEQLDGQCNPKSDMYSLGIILLEMVEPFSTDMERVKTITDLRKGQIPAHLTANYPKIAHIIGKLVQRKPSKRLDTNQLLEELSNLSENKDEKIKSLKEELAAKDDEIAKLKMMLAKLNNPS</sequence>
<keyword evidence="6" id="KW-0418">Kinase</keyword>
<dbReference type="EMBL" id="CALOZG010000001">
    <property type="protein sequence ID" value="CAH3855050.1"/>
    <property type="molecule type" value="Genomic_DNA"/>
</dbReference>
<keyword evidence="5" id="KW-0547">Nucleotide-binding</keyword>
<dbReference type="OrthoDB" id="1405469at2759"/>
<keyword evidence="4" id="KW-0808">Transferase</keyword>
<dbReference type="InterPro" id="IPR050339">
    <property type="entry name" value="CC_SR_Kinase"/>
</dbReference>
<evidence type="ECO:0000256" key="3">
    <source>
        <dbReference type="ARBA" id="ARBA00022553"/>
    </source>
</evidence>
<dbReference type="PROSITE" id="PS50011">
    <property type="entry name" value="PROTEIN_KINASE_DOM"/>
    <property type="match status" value="1"/>
</dbReference>
<evidence type="ECO:0000256" key="8">
    <source>
        <dbReference type="ARBA" id="ARBA00037982"/>
    </source>
</evidence>
<dbReference type="PROSITE" id="PS00108">
    <property type="entry name" value="PROTEIN_KINASE_ST"/>
    <property type="match status" value="1"/>
</dbReference>
<name>A0A9P0WW60_PIEBR</name>
<dbReference type="SMART" id="SM00220">
    <property type="entry name" value="S_TKc"/>
    <property type="match status" value="1"/>
</dbReference>
<dbReference type="GO" id="GO:0005737">
    <property type="term" value="C:cytoplasm"/>
    <property type="evidence" value="ECO:0007669"/>
    <property type="project" value="TreeGrafter"/>
</dbReference>
<dbReference type="InterPro" id="IPR054521">
    <property type="entry name" value="HRI2_3H"/>
</dbReference>
<keyword evidence="3" id="KW-0597">Phosphoprotein</keyword>
<dbReference type="InterPro" id="IPR008271">
    <property type="entry name" value="Ser/Thr_kinase_AS"/>
</dbReference>
<evidence type="ECO:0000256" key="5">
    <source>
        <dbReference type="ARBA" id="ARBA00022741"/>
    </source>
</evidence>
<evidence type="ECO:0000256" key="1">
    <source>
        <dbReference type="ARBA" id="ARBA00012513"/>
    </source>
</evidence>
<dbReference type="InterPro" id="IPR000719">
    <property type="entry name" value="Prot_kinase_dom"/>
</dbReference>
<accession>A0A9P0WW60</accession>
<evidence type="ECO:0000313" key="12">
    <source>
        <dbReference type="EMBL" id="CAH3855050.1"/>
    </source>
</evidence>
<evidence type="ECO:0000313" key="13">
    <source>
        <dbReference type="Proteomes" id="UP001152562"/>
    </source>
</evidence>
<evidence type="ECO:0000256" key="2">
    <source>
        <dbReference type="ARBA" id="ARBA00022527"/>
    </source>
</evidence>
<dbReference type="Pfam" id="PF00069">
    <property type="entry name" value="Pkinase"/>
    <property type="match status" value="2"/>
</dbReference>
<evidence type="ECO:0000256" key="4">
    <source>
        <dbReference type="ARBA" id="ARBA00022679"/>
    </source>
</evidence>
<evidence type="ECO:0000256" key="6">
    <source>
        <dbReference type="ARBA" id="ARBA00022777"/>
    </source>
</evidence>
<reference evidence="12" key="1">
    <citation type="submission" date="2022-05" db="EMBL/GenBank/DDBJ databases">
        <authorList>
            <person name="Okamura Y."/>
        </authorList>
    </citation>
    <scope>NUCLEOTIDE SEQUENCE</scope>
</reference>
<dbReference type="GO" id="GO:0004694">
    <property type="term" value="F:eukaryotic translation initiation factor 2alpha kinase activity"/>
    <property type="evidence" value="ECO:0007669"/>
    <property type="project" value="TreeGrafter"/>
</dbReference>
<evidence type="ECO:0000256" key="10">
    <source>
        <dbReference type="SAM" id="Coils"/>
    </source>
</evidence>
<keyword evidence="2" id="KW-0723">Serine/threonine-protein kinase</keyword>
<dbReference type="Proteomes" id="UP001152562">
    <property type="component" value="Unassembled WGS sequence"/>
</dbReference>
<keyword evidence="7" id="KW-0067">ATP-binding</keyword>